<keyword evidence="2" id="KW-1185">Reference proteome</keyword>
<comment type="caution">
    <text evidence="1">The sequence shown here is derived from an EMBL/GenBank/DDBJ whole genome shotgun (WGS) entry which is preliminary data.</text>
</comment>
<dbReference type="OrthoDB" id="5859745at2759"/>
<gene>
    <name evidence="1" type="ORF">L596_016297</name>
</gene>
<accession>A0A4U5NIK4</accession>
<evidence type="ECO:0000313" key="1">
    <source>
        <dbReference type="EMBL" id="TKR82600.1"/>
    </source>
</evidence>
<sequence>MGKKRRFFEIGETAEPKEYNEAEELKSLTKNEKFVERLKYLSKSKIIKPWKLEEVTDDDFIEERANSRQVMKLPDDGGYLTPENIPFHHLVSTEPRPHHIARLMKHGIRIRSGAFTPDEIEIVQKNWREFADEHKIKDEDAWEIIGVCGFSRSQVERNEERKWLREINFLPAMCKGLLERSGAQTNRFLRSHFHPSSLSQVDLRRPWTEEDEQTLKAALEKKPNCNMEELSVKMKRNRRYLWGRVLILRSRETEDEELTPESQYKVWEKIKTAMYPKNPLKLIINGEHWRKALNKEQLEQISATLLFSTAQIERTWIDIGLSVLEINKEDPNLTLKDIENRAFNVPKKLDVETVKKCIDFILSMHGYDSMGQINHARLTKWIRDNGMEFRVFNGVESEGRMILGMIQIYMRSLSDCGFLDKLPLDVDIRDLLRMLSELFERNLVPCANHRFKSTDLSAKKAIKEFGKKLKAERKEIA</sequence>
<proteinExistence type="predicted"/>
<dbReference type="Proteomes" id="UP000298663">
    <property type="component" value="Unassembled WGS sequence"/>
</dbReference>
<protein>
    <recommendedName>
        <fullName evidence="3">Myb-like domain-containing protein</fullName>
    </recommendedName>
</protein>
<organism evidence="1 2">
    <name type="scientific">Steinernema carpocapsae</name>
    <name type="common">Entomopathogenic nematode</name>
    <dbReference type="NCBI Taxonomy" id="34508"/>
    <lineage>
        <taxon>Eukaryota</taxon>
        <taxon>Metazoa</taxon>
        <taxon>Ecdysozoa</taxon>
        <taxon>Nematoda</taxon>
        <taxon>Chromadorea</taxon>
        <taxon>Rhabditida</taxon>
        <taxon>Tylenchina</taxon>
        <taxon>Panagrolaimomorpha</taxon>
        <taxon>Strongyloidoidea</taxon>
        <taxon>Steinernematidae</taxon>
        <taxon>Steinernema</taxon>
    </lineage>
</organism>
<reference evidence="1 2" key="2">
    <citation type="journal article" date="2019" name="G3 (Bethesda)">
        <title>Hybrid Assembly of the Genome of the Entomopathogenic Nematode Steinernema carpocapsae Identifies the X-Chromosome.</title>
        <authorList>
            <person name="Serra L."/>
            <person name="Macchietto M."/>
            <person name="Macias-Munoz A."/>
            <person name="McGill C.J."/>
            <person name="Rodriguez I.M."/>
            <person name="Rodriguez B."/>
            <person name="Murad R."/>
            <person name="Mortazavi A."/>
        </authorList>
    </citation>
    <scope>NUCLEOTIDE SEQUENCE [LARGE SCALE GENOMIC DNA]</scope>
    <source>
        <strain evidence="1 2">ALL</strain>
    </source>
</reference>
<name>A0A4U5NIK4_STECR</name>
<evidence type="ECO:0000313" key="2">
    <source>
        <dbReference type="Proteomes" id="UP000298663"/>
    </source>
</evidence>
<reference evidence="1 2" key="1">
    <citation type="journal article" date="2015" name="Genome Biol.">
        <title>Comparative genomics of Steinernema reveals deeply conserved gene regulatory networks.</title>
        <authorList>
            <person name="Dillman A.R."/>
            <person name="Macchietto M."/>
            <person name="Porter C.F."/>
            <person name="Rogers A."/>
            <person name="Williams B."/>
            <person name="Antoshechkin I."/>
            <person name="Lee M.M."/>
            <person name="Goodwin Z."/>
            <person name="Lu X."/>
            <person name="Lewis E.E."/>
            <person name="Goodrich-Blair H."/>
            <person name="Stock S.P."/>
            <person name="Adams B.J."/>
            <person name="Sternberg P.W."/>
            <person name="Mortazavi A."/>
        </authorList>
    </citation>
    <scope>NUCLEOTIDE SEQUENCE [LARGE SCALE GENOMIC DNA]</scope>
    <source>
        <strain evidence="1 2">ALL</strain>
    </source>
</reference>
<dbReference type="EMBL" id="AZBU02000004">
    <property type="protein sequence ID" value="TKR82600.1"/>
    <property type="molecule type" value="Genomic_DNA"/>
</dbReference>
<evidence type="ECO:0008006" key="3">
    <source>
        <dbReference type="Google" id="ProtNLM"/>
    </source>
</evidence>
<dbReference type="AlphaFoldDB" id="A0A4U5NIK4"/>
<dbReference type="STRING" id="34508.A0A4U5NIK4"/>